<evidence type="ECO:0000313" key="2">
    <source>
        <dbReference type="Proteomes" id="UP000250321"/>
    </source>
</evidence>
<proteinExistence type="predicted"/>
<dbReference type="OrthoDB" id="1720230at2759"/>
<evidence type="ECO:0000313" key="1">
    <source>
        <dbReference type="EMBL" id="PQQ19485.1"/>
    </source>
</evidence>
<dbReference type="Proteomes" id="UP000250321">
    <property type="component" value="Unassembled WGS sequence"/>
</dbReference>
<protein>
    <submittedName>
        <fullName evidence="1">Uncharacterized protein</fullName>
    </submittedName>
</protein>
<reference evidence="1 2" key="1">
    <citation type="submission" date="2018-02" db="EMBL/GenBank/DDBJ databases">
        <title>Draft genome of wild Prunus yedoensis var. nudiflora.</title>
        <authorList>
            <person name="Baek S."/>
            <person name="Kim J.-H."/>
            <person name="Choi K."/>
            <person name="Kim G.-B."/>
            <person name="Cho A."/>
            <person name="Jang H."/>
            <person name="Shin C.-H."/>
            <person name="Yu H.-J."/>
            <person name="Mun J.-H."/>
        </authorList>
    </citation>
    <scope>NUCLEOTIDE SEQUENCE [LARGE SCALE GENOMIC DNA]</scope>
    <source>
        <strain evidence="2">cv. Jeju island</strain>
        <tissue evidence="1">Leaf</tissue>
    </source>
</reference>
<comment type="caution">
    <text evidence="1">The sequence shown here is derived from an EMBL/GenBank/DDBJ whole genome shotgun (WGS) entry which is preliminary data.</text>
</comment>
<accession>A0A314ZHV5</accession>
<dbReference type="EMBL" id="PJQY01000065">
    <property type="protein sequence ID" value="PQQ19485.1"/>
    <property type="molecule type" value="Genomic_DNA"/>
</dbReference>
<gene>
    <name evidence="1" type="ORF">Pyn_03797</name>
</gene>
<organism evidence="1 2">
    <name type="scientific">Prunus yedoensis var. nudiflora</name>
    <dbReference type="NCBI Taxonomy" id="2094558"/>
    <lineage>
        <taxon>Eukaryota</taxon>
        <taxon>Viridiplantae</taxon>
        <taxon>Streptophyta</taxon>
        <taxon>Embryophyta</taxon>
        <taxon>Tracheophyta</taxon>
        <taxon>Spermatophyta</taxon>
        <taxon>Magnoliopsida</taxon>
        <taxon>eudicotyledons</taxon>
        <taxon>Gunneridae</taxon>
        <taxon>Pentapetalae</taxon>
        <taxon>rosids</taxon>
        <taxon>fabids</taxon>
        <taxon>Rosales</taxon>
        <taxon>Rosaceae</taxon>
        <taxon>Amygdaloideae</taxon>
        <taxon>Amygdaleae</taxon>
        <taxon>Prunus</taxon>
    </lineage>
</organism>
<sequence>MEKEGDYVEYVPVAKRRAMEAHKILFGLEEKSDKLLPKPTPISKTTPYKVLHTSWKPNSVT</sequence>
<keyword evidence="2" id="KW-1185">Reference proteome</keyword>
<name>A0A314ZHV5_PRUYE</name>
<dbReference type="AlphaFoldDB" id="A0A314ZHV5"/>